<dbReference type="Proteomes" id="UP000248806">
    <property type="component" value="Unassembled WGS sequence"/>
</dbReference>
<organism evidence="3 4">
    <name type="scientific">Thermosporothrix hazakensis</name>
    <dbReference type="NCBI Taxonomy" id="644383"/>
    <lineage>
        <taxon>Bacteria</taxon>
        <taxon>Bacillati</taxon>
        <taxon>Chloroflexota</taxon>
        <taxon>Ktedonobacteria</taxon>
        <taxon>Ktedonobacterales</taxon>
        <taxon>Thermosporotrichaceae</taxon>
        <taxon>Thermosporothrix</taxon>
    </lineage>
</organism>
<keyword evidence="1" id="KW-0472">Membrane</keyword>
<evidence type="ECO:0000313" key="4">
    <source>
        <dbReference type="Proteomes" id="UP000248806"/>
    </source>
</evidence>
<name>A0A326UA05_THEHA</name>
<dbReference type="InterPro" id="IPR002513">
    <property type="entry name" value="Tn3_Tnp_DDE_dom"/>
</dbReference>
<proteinExistence type="predicted"/>
<evidence type="ECO:0000259" key="2">
    <source>
        <dbReference type="Pfam" id="PF01526"/>
    </source>
</evidence>
<feature type="transmembrane region" description="Helical" evidence="1">
    <location>
        <begin position="50"/>
        <end position="72"/>
    </location>
</feature>
<evidence type="ECO:0000313" key="3">
    <source>
        <dbReference type="EMBL" id="PZW32612.1"/>
    </source>
</evidence>
<dbReference type="GO" id="GO:0006313">
    <property type="term" value="P:DNA transposition"/>
    <property type="evidence" value="ECO:0007669"/>
    <property type="project" value="InterPro"/>
</dbReference>
<feature type="domain" description="Tn3 transposase DDE" evidence="2">
    <location>
        <begin position="54"/>
        <end position="93"/>
    </location>
</feature>
<reference evidence="3 4" key="1">
    <citation type="submission" date="2018-06" db="EMBL/GenBank/DDBJ databases">
        <title>Genomic Encyclopedia of Archaeal and Bacterial Type Strains, Phase II (KMG-II): from individual species to whole genera.</title>
        <authorList>
            <person name="Goeker M."/>
        </authorList>
    </citation>
    <scope>NUCLEOTIDE SEQUENCE [LARGE SCALE GENOMIC DNA]</scope>
    <source>
        <strain evidence="3 4">ATCC BAA-1881</strain>
    </source>
</reference>
<protein>
    <submittedName>
        <fullName evidence="3">Tn3 transposase DDE domain-containing protein</fullName>
    </submittedName>
</protein>
<dbReference type="EMBL" id="QKUF01000004">
    <property type="protein sequence ID" value="PZW32612.1"/>
    <property type="molecule type" value="Genomic_DNA"/>
</dbReference>
<dbReference type="Pfam" id="PF01526">
    <property type="entry name" value="DDE_Tnp_Tn3"/>
    <property type="match status" value="1"/>
</dbReference>
<keyword evidence="1" id="KW-0812">Transmembrane</keyword>
<evidence type="ECO:0000256" key="1">
    <source>
        <dbReference type="SAM" id="Phobius"/>
    </source>
</evidence>
<sequence length="132" mass="15042">MACSPDVVAIVWEHATPSRRVRLTKVKYLAEEAQALHVTNLWNFSADKRLALLICLFSHFIACGVWEAICMLDGLIRNRSSIQLTTVQADTRAEPARLWSVLLTRHRVDATYPQLGRPDLLPSRQRAPLYPY</sequence>
<dbReference type="AlphaFoldDB" id="A0A326UA05"/>
<accession>A0A326UA05</accession>
<keyword evidence="4" id="KW-1185">Reference proteome</keyword>
<dbReference type="OrthoDB" id="5292689at2"/>
<comment type="caution">
    <text evidence="3">The sequence shown here is derived from an EMBL/GenBank/DDBJ whole genome shotgun (WGS) entry which is preliminary data.</text>
</comment>
<dbReference type="GO" id="GO:0004803">
    <property type="term" value="F:transposase activity"/>
    <property type="evidence" value="ECO:0007669"/>
    <property type="project" value="InterPro"/>
</dbReference>
<gene>
    <name evidence="3" type="ORF">EI42_01704</name>
</gene>
<keyword evidence="1" id="KW-1133">Transmembrane helix</keyword>